<feature type="region of interest" description="Disordered" evidence="1">
    <location>
        <begin position="1"/>
        <end position="30"/>
    </location>
</feature>
<evidence type="ECO:0000313" key="2">
    <source>
        <dbReference type="EMBL" id="CAG8589731.1"/>
    </source>
</evidence>
<comment type="caution">
    <text evidence="2">The sequence shown here is derived from an EMBL/GenBank/DDBJ whole genome shotgun (WGS) entry which is preliminary data.</text>
</comment>
<keyword evidence="3" id="KW-1185">Reference proteome</keyword>
<organism evidence="2 3">
    <name type="scientific">Ambispora gerdemannii</name>
    <dbReference type="NCBI Taxonomy" id="144530"/>
    <lineage>
        <taxon>Eukaryota</taxon>
        <taxon>Fungi</taxon>
        <taxon>Fungi incertae sedis</taxon>
        <taxon>Mucoromycota</taxon>
        <taxon>Glomeromycotina</taxon>
        <taxon>Glomeromycetes</taxon>
        <taxon>Archaeosporales</taxon>
        <taxon>Ambisporaceae</taxon>
        <taxon>Ambispora</taxon>
    </lineage>
</organism>
<evidence type="ECO:0000256" key="1">
    <source>
        <dbReference type="SAM" id="MobiDB-lite"/>
    </source>
</evidence>
<evidence type="ECO:0000313" key="3">
    <source>
        <dbReference type="Proteomes" id="UP000789831"/>
    </source>
</evidence>
<protein>
    <submittedName>
        <fullName evidence="2">9340_t:CDS:1</fullName>
    </submittedName>
</protein>
<name>A0A9N9G904_9GLOM</name>
<feature type="compositionally biased region" description="Basic residues" evidence="1">
    <location>
        <begin position="1"/>
        <end position="12"/>
    </location>
</feature>
<dbReference type="Proteomes" id="UP000789831">
    <property type="component" value="Unassembled WGS sequence"/>
</dbReference>
<dbReference type="EMBL" id="CAJVPL010001846">
    <property type="protein sequence ID" value="CAG8589731.1"/>
    <property type="molecule type" value="Genomic_DNA"/>
</dbReference>
<sequence>MPKVNKGKRSVGHKGPYQDKSVSKTVPSSVPSEFPNIDSIGRKIVPRAIVGGSKCVRCQERDTSISSLKSEIKFLRSVIQPQMGVISNLSSVSKKGVISCDVGVQSDFMSAVLCVDRGVSPIYKVDWSDVVNSELIDLSGVVDVD</sequence>
<dbReference type="AlphaFoldDB" id="A0A9N9G904"/>
<gene>
    <name evidence="2" type="ORF">AGERDE_LOCUS8545</name>
</gene>
<accession>A0A9N9G904</accession>
<proteinExistence type="predicted"/>
<reference evidence="2" key="1">
    <citation type="submission" date="2021-06" db="EMBL/GenBank/DDBJ databases">
        <authorList>
            <person name="Kallberg Y."/>
            <person name="Tangrot J."/>
            <person name="Rosling A."/>
        </authorList>
    </citation>
    <scope>NUCLEOTIDE SEQUENCE</scope>
    <source>
        <strain evidence="2">MT106</strain>
    </source>
</reference>